<dbReference type="AlphaFoldDB" id="A0ABC9XT38"/>
<feature type="region of interest" description="Disordered" evidence="1">
    <location>
        <begin position="67"/>
        <end position="128"/>
    </location>
</feature>
<keyword evidence="3" id="KW-1185">Reference proteome</keyword>
<dbReference type="Proteomes" id="UP001623348">
    <property type="component" value="Unassembled WGS sequence"/>
</dbReference>
<comment type="caution">
    <text evidence="2">The sequence shown here is derived from an EMBL/GenBank/DDBJ whole genome shotgun (WGS) entry which is preliminary data.</text>
</comment>
<evidence type="ECO:0000313" key="3">
    <source>
        <dbReference type="Proteomes" id="UP001623348"/>
    </source>
</evidence>
<protein>
    <submittedName>
        <fullName evidence="2">Uncharacterized protein</fullName>
    </submittedName>
</protein>
<reference evidence="2 3" key="1">
    <citation type="submission" date="2024-06" db="EMBL/GenBank/DDBJ databases">
        <title>The draft genome of Grus japonensis, version 3.</title>
        <authorList>
            <person name="Nabeshima K."/>
            <person name="Suzuki S."/>
            <person name="Onuma M."/>
        </authorList>
    </citation>
    <scope>NUCLEOTIDE SEQUENCE [LARGE SCALE GENOMIC DNA]</scope>
    <source>
        <strain evidence="2 3">451A</strain>
    </source>
</reference>
<proteinExistence type="predicted"/>
<organism evidence="2 3">
    <name type="scientific">Grus japonensis</name>
    <name type="common">Japanese crane</name>
    <name type="synonym">Red-crowned crane</name>
    <dbReference type="NCBI Taxonomy" id="30415"/>
    <lineage>
        <taxon>Eukaryota</taxon>
        <taxon>Metazoa</taxon>
        <taxon>Chordata</taxon>
        <taxon>Craniata</taxon>
        <taxon>Vertebrata</taxon>
        <taxon>Euteleostomi</taxon>
        <taxon>Archelosauria</taxon>
        <taxon>Archosauria</taxon>
        <taxon>Dinosauria</taxon>
        <taxon>Saurischia</taxon>
        <taxon>Theropoda</taxon>
        <taxon>Coelurosauria</taxon>
        <taxon>Aves</taxon>
        <taxon>Neognathae</taxon>
        <taxon>Neoaves</taxon>
        <taxon>Gruiformes</taxon>
        <taxon>Gruidae</taxon>
        <taxon>Grus</taxon>
    </lineage>
</organism>
<evidence type="ECO:0000313" key="2">
    <source>
        <dbReference type="EMBL" id="GAB0200581.1"/>
    </source>
</evidence>
<dbReference type="EMBL" id="BAAFJT010000028">
    <property type="protein sequence ID" value="GAB0200581.1"/>
    <property type="molecule type" value="Genomic_DNA"/>
</dbReference>
<accession>A0ABC9XT38</accession>
<feature type="compositionally biased region" description="Low complexity" evidence="1">
    <location>
        <begin position="77"/>
        <end position="91"/>
    </location>
</feature>
<feature type="compositionally biased region" description="Basic residues" evidence="1">
    <location>
        <begin position="106"/>
        <end position="116"/>
    </location>
</feature>
<name>A0ABC9XT38_GRUJA</name>
<evidence type="ECO:0000256" key="1">
    <source>
        <dbReference type="SAM" id="MobiDB-lite"/>
    </source>
</evidence>
<gene>
    <name evidence="2" type="ORF">GRJ2_002523600</name>
</gene>
<sequence>MKSWGCPLREPIVARARLRLTQTLSDVFHKFYRQVWPLEEIPQPVPDRGRMEIPFVKIKYSRHPSRAHNCSEKHFCPRPSRSPQPSCRQRSIPNPPLRLPALPSHTFHRQKTRGNKATKSCPRFHLTT</sequence>